<proteinExistence type="inferred from homology"/>
<evidence type="ECO:0000313" key="4">
    <source>
        <dbReference type="EMBL" id="TDT29875.1"/>
    </source>
</evidence>
<feature type="domain" description="Flavin reductase like" evidence="3">
    <location>
        <begin position="48"/>
        <end position="193"/>
    </location>
</feature>
<gene>
    <name evidence="4" type="ORF">CLV29_2897</name>
</gene>
<organism evidence="4 5">
    <name type="scientific">Naumannella halotolerans</name>
    <dbReference type="NCBI Taxonomy" id="993414"/>
    <lineage>
        <taxon>Bacteria</taxon>
        <taxon>Bacillati</taxon>
        <taxon>Actinomycetota</taxon>
        <taxon>Actinomycetes</taxon>
        <taxon>Propionibacteriales</taxon>
        <taxon>Propionibacteriaceae</taxon>
        <taxon>Naumannella</taxon>
    </lineage>
</organism>
<dbReference type="PANTHER" id="PTHR30466:SF11">
    <property type="entry name" value="FLAVIN-DEPENDENT MONOOXYGENASE, REDUCTASE SUBUNIT HSAB"/>
    <property type="match status" value="1"/>
</dbReference>
<dbReference type="EMBL" id="SOAW01000003">
    <property type="protein sequence ID" value="TDT29875.1"/>
    <property type="molecule type" value="Genomic_DNA"/>
</dbReference>
<dbReference type="PANTHER" id="PTHR30466">
    <property type="entry name" value="FLAVIN REDUCTASE"/>
    <property type="match status" value="1"/>
</dbReference>
<dbReference type="Proteomes" id="UP000295371">
    <property type="component" value="Unassembled WGS sequence"/>
</dbReference>
<comment type="caution">
    <text evidence="4">The sequence shown here is derived from an EMBL/GenBank/DDBJ whole genome shotgun (WGS) entry which is preliminary data.</text>
</comment>
<dbReference type="SMART" id="SM00903">
    <property type="entry name" value="Flavin_Reduct"/>
    <property type="match status" value="1"/>
</dbReference>
<dbReference type="InterPro" id="IPR002563">
    <property type="entry name" value="Flavin_Rdtase-like_dom"/>
</dbReference>
<dbReference type="AlphaFoldDB" id="A0A4R7IYU8"/>
<evidence type="ECO:0000259" key="3">
    <source>
        <dbReference type="SMART" id="SM00903"/>
    </source>
</evidence>
<keyword evidence="5" id="KW-1185">Reference proteome</keyword>
<name>A0A4R7IYU8_9ACTN</name>
<reference evidence="4 5" key="1">
    <citation type="submission" date="2019-03" db="EMBL/GenBank/DDBJ databases">
        <title>Genomic Encyclopedia of Archaeal and Bacterial Type Strains, Phase II (KMG-II): from individual species to whole genera.</title>
        <authorList>
            <person name="Goeker M."/>
        </authorList>
    </citation>
    <scope>NUCLEOTIDE SEQUENCE [LARGE SCALE GENOMIC DNA]</scope>
    <source>
        <strain evidence="4 5">DSM 24323</strain>
    </source>
</reference>
<evidence type="ECO:0000256" key="1">
    <source>
        <dbReference type="ARBA" id="ARBA00008898"/>
    </source>
</evidence>
<dbReference type="SUPFAM" id="SSF50475">
    <property type="entry name" value="FMN-binding split barrel"/>
    <property type="match status" value="1"/>
</dbReference>
<dbReference type="Pfam" id="PF01613">
    <property type="entry name" value="Flavin_Reduct"/>
    <property type="match status" value="1"/>
</dbReference>
<evidence type="ECO:0000256" key="2">
    <source>
        <dbReference type="ARBA" id="ARBA00023002"/>
    </source>
</evidence>
<dbReference type="Gene3D" id="2.30.110.10">
    <property type="entry name" value="Electron Transport, Fmn-binding Protein, Chain A"/>
    <property type="match status" value="1"/>
</dbReference>
<accession>A0A4R7IYU8</accession>
<dbReference type="GO" id="GO:0010181">
    <property type="term" value="F:FMN binding"/>
    <property type="evidence" value="ECO:0007669"/>
    <property type="project" value="InterPro"/>
</dbReference>
<keyword evidence="2" id="KW-0560">Oxidoreductase</keyword>
<protein>
    <submittedName>
        <fullName evidence="4">Flavin reductase (DIM6/NTAB) family NADH-FMN oxidoreductase RutF</fullName>
    </submittedName>
</protein>
<comment type="similarity">
    <text evidence="1">Belongs to the non-flavoprotein flavin reductase family.</text>
</comment>
<evidence type="ECO:0000313" key="5">
    <source>
        <dbReference type="Proteomes" id="UP000295371"/>
    </source>
</evidence>
<dbReference type="GO" id="GO:0042602">
    <property type="term" value="F:riboflavin reductase (NADPH) activity"/>
    <property type="evidence" value="ECO:0007669"/>
    <property type="project" value="TreeGrafter"/>
</dbReference>
<dbReference type="InterPro" id="IPR012349">
    <property type="entry name" value="Split_barrel_FMN-bd"/>
</dbReference>
<sequence>MITSLRNEFWDTGQLSGSAMATTVTDQESDHVLISTHTADPTALRSAFAGFPSGVAALAAVVDGETQVLLASSFTVGVSQDPPLVLFAVQHSSSTWPQLRQAAHLGVSVLGSRHAERARQLAGKDRSRRLLDIDHQVQPSGALLLEHSPVWLECMIENEYPAGDHDIIVLRVEAMATDDAHSPLVWHRRGFLSLTDPAAADPRDAVG</sequence>
<dbReference type="InterPro" id="IPR050268">
    <property type="entry name" value="NADH-dep_flavin_reductase"/>
</dbReference>